<dbReference type="InterPro" id="IPR006640">
    <property type="entry name" value="SprT-like_domain"/>
</dbReference>
<dbReference type="EMBL" id="SJDT01000005">
    <property type="protein sequence ID" value="TBW21075.1"/>
    <property type="molecule type" value="Genomic_DNA"/>
</dbReference>
<dbReference type="Proteomes" id="UP000293036">
    <property type="component" value="Unassembled WGS sequence"/>
</dbReference>
<reference evidence="2 3" key="1">
    <citation type="submission" date="2019-02" db="EMBL/GenBank/DDBJ databases">
        <title>Arcanobacterium bovis sp. nov., isolated from the milk of a cow with mastitis.</title>
        <authorList>
            <person name="Sammra O."/>
            <person name="Foster G."/>
            <person name="Hassan A."/>
            <person name="Alssahen M."/>
            <person name="Laemmler C."/>
            <person name="Borowiak M."/>
            <person name="Malorny B."/>
            <person name="Abdulmawjood A."/>
        </authorList>
    </citation>
    <scope>NUCLEOTIDE SEQUENCE [LARGE SCALE GENOMIC DNA]</scope>
    <source>
        <strain evidence="2 3">C605018/01/1</strain>
    </source>
</reference>
<dbReference type="AlphaFoldDB" id="A0A4Q9V0R4"/>
<evidence type="ECO:0000313" key="2">
    <source>
        <dbReference type="EMBL" id="TBW21075.1"/>
    </source>
</evidence>
<proteinExistence type="predicted"/>
<dbReference type="RefSeq" id="WP_131281782.1">
    <property type="nucleotide sequence ID" value="NZ_JBHSLR010000002.1"/>
</dbReference>
<gene>
    <name evidence="2" type="ORF">EZJ44_07160</name>
</gene>
<accession>A0A4Q9V0R4</accession>
<dbReference type="Gene3D" id="3.30.2010.10">
    <property type="entry name" value="Metalloproteases ('zincins'), catalytic domain"/>
    <property type="match status" value="1"/>
</dbReference>
<dbReference type="SMART" id="SM00731">
    <property type="entry name" value="SprT"/>
    <property type="match status" value="1"/>
</dbReference>
<organism evidence="2 3">
    <name type="scientific">Arcanobacterium bovis</name>
    <dbReference type="NCBI Taxonomy" id="2529275"/>
    <lineage>
        <taxon>Bacteria</taxon>
        <taxon>Bacillati</taxon>
        <taxon>Actinomycetota</taxon>
        <taxon>Actinomycetes</taxon>
        <taxon>Actinomycetales</taxon>
        <taxon>Actinomycetaceae</taxon>
        <taxon>Arcanobacterium</taxon>
    </lineage>
</organism>
<feature type="domain" description="SprT-like" evidence="1">
    <location>
        <begin position="1"/>
        <end position="138"/>
    </location>
</feature>
<evidence type="ECO:0000259" key="1">
    <source>
        <dbReference type="SMART" id="SM00731"/>
    </source>
</evidence>
<protein>
    <submittedName>
        <fullName evidence="2">SprT domain-containing protein</fullName>
    </submittedName>
</protein>
<sequence length="162" mass="18247">MDLTSVETLARGLMHRHGLGSWALVFDRAKRRAGMANFTKKQISLSSALMELYSEQEVRSVILHEIAHVLAGPDHGHDAHWARICTQIGGVPRARIRNAPAVQPLWIGVCPHGHTVERHRRPRSVQSCARCSRSFSPHFALVWTNQRNGEVLRPHGKILLTY</sequence>
<keyword evidence="3" id="KW-1185">Reference proteome</keyword>
<dbReference type="OrthoDB" id="9793623at2"/>
<comment type="caution">
    <text evidence="2">The sequence shown here is derived from an EMBL/GenBank/DDBJ whole genome shotgun (WGS) entry which is preliminary data.</text>
</comment>
<dbReference type="Pfam" id="PF10263">
    <property type="entry name" value="SprT-like"/>
    <property type="match status" value="1"/>
</dbReference>
<dbReference type="GO" id="GO:0006950">
    <property type="term" value="P:response to stress"/>
    <property type="evidence" value="ECO:0007669"/>
    <property type="project" value="UniProtKB-ARBA"/>
</dbReference>
<name>A0A4Q9V0R4_9ACTO</name>
<evidence type="ECO:0000313" key="3">
    <source>
        <dbReference type="Proteomes" id="UP000293036"/>
    </source>
</evidence>